<dbReference type="AlphaFoldDB" id="A0AAE1H891"/>
<gene>
    <name evidence="3" type="ORF">KUF71_006318</name>
</gene>
<evidence type="ECO:0000313" key="3">
    <source>
        <dbReference type="EMBL" id="KAK3916667.1"/>
    </source>
</evidence>
<dbReference type="Proteomes" id="UP001219518">
    <property type="component" value="Unassembled WGS sequence"/>
</dbReference>
<evidence type="ECO:0000259" key="1">
    <source>
        <dbReference type="Pfam" id="PF21787"/>
    </source>
</evidence>
<feature type="domain" description="Transposable element P transposase-like GTP-binding insertion" evidence="2">
    <location>
        <begin position="198"/>
        <end position="306"/>
    </location>
</feature>
<dbReference type="InterPro" id="IPR048365">
    <property type="entry name" value="TNP-like_RNaseH_N"/>
</dbReference>
<accession>A0AAE1H891</accession>
<keyword evidence="4" id="KW-1185">Reference proteome</keyword>
<reference evidence="3" key="2">
    <citation type="journal article" date="2023" name="BMC Genomics">
        <title>Pest status, molecular evolution, and epigenetic factors derived from the genome assembly of Frankliniella fusca, a thysanopteran phytovirus vector.</title>
        <authorList>
            <person name="Catto M.A."/>
            <person name="Labadie P.E."/>
            <person name="Jacobson A.L."/>
            <person name="Kennedy G.G."/>
            <person name="Srinivasan R."/>
            <person name="Hunt B.G."/>
        </authorList>
    </citation>
    <scope>NUCLEOTIDE SEQUENCE</scope>
    <source>
        <strain evidence="3">PL_HMW_Pooled</strain>
    </source>
</reference>
<sequence>MRIKAPGLYEKLRDDNKLALPSHRTLLRYMKALRPAFGFQENVFTLMKSKGEQYQPGERHGSLLIDEIALESRTYFDSNTCKVHGLVDLGGFEEESDKDKRGHHALVVMFQPFKGQWVQSLGAFLSCGAVESDKLHKIILEAVALTENAGFYVDCIVTDAATWNRSMWDLFGINQHSPACEHSVDSARQLRFASDFPHLIKSLWTRILDKKQLKLPEGMVKLEHWKIVLGLEEKKGIKGVFTLSKDHLEPTNYQKMKFFGGRVADAMEHYMTTLKAPSLQDAGPTIQFIRRINSVVDAMNSQLPYHALKPNPDSIHHKVIEFQINYTKLL</sequence>
<dbReference type="Pfam" id="PF21788">
    <property type="entry name" value="TNP-like_GBD"/>
    <property type="match status" value="1"/>
</dbReference>
<comment type="caution">
    <text evidence="3">The sequence shown here is derived from an EMBL/GenBank/DDBJ whole genome shotgun (WGS) entry which is preliminary data.</text>
</comment>
<proteinExistence type="predicted"/>
<dbReference type="Pfam" id="PF21787">
    <property type="entry name" value="TNP-like_RNaseH_N"/>
    <property type="match status" value="1"/>
</dbReference>
<feature type="domain" description="Transposable element P transposase-like RNase H" evidence="1">
    <location>
        <begin position="37"/>
        <end position="172"/>
    </location>
</feature>
<evidence type="ECO:0000313" key="4">
    <source>
        <dbReference type="Proteomes" id="UP001219518"/>
    </source>
</evidence>
<organism evidence="3 4">
    <name type="scientific">Frankliniella fusca</name>
    <dbReference type="NCBI Taxonomy" id="407009"/>
    <lineage>
        <taxon>Eukaryota</taxon>
        <taxon>Metazoa</taxon>
        <taxon>Ecdysozoa</taxon>
        <taxon>Arthropoda</taxon>
        <taxon>Hexapoda</taxon>
        <taxon>Insecta</taxon>
        <taxon>Pterygota</taxon>
        <taxon>Neoptera</taxon>
        <taxon>Paraneoptera</taxon>
        <taxon>Thysanoptera</taxon>
        <taxon>Terebrantia</taxon>
        <taxon>Thripoidea</taxon>
        <taxon>Thripidae</taxon>
        <taxon>Frankliniella</taxon>
    </lineage>
</organism>
<evidence type="ECO:0000259" key="2">
    <source>
        <dbReference type="Pfam" id="PF21788"/>
    </source>
</evidence>
<dbReference type="InterPro" id="IPR048366">
    <property type="entry name" value="TNP-like_GBD"/>
</dbReference>
<reference evidence="3" key="1">
    <citation type="submission" date="2021-07" db="EMBL/GenBank/DDBJ databases">
        <authorList>
            <person name="Catto M.A."/>
            <person name="Jacobson A."/>
            <person name="Kennedy G."/>
            <person name="Labadie P."/>
            <person name="Hunt B.G."/>
            <person name="Srinivasan R."/>
        </authorList>
    </citation>
    <scope>NUCLEOTIDE SEQUENCE</scope>
    <source>
        <strain evidence="3">PL_HMW_Pooled</strain>
        <tissue evidence="3">Head</tissue>
    </source>
</reference>
<name>A0AAE1H891_9NEOP</name>
<dbReference type="EMBL" id="JAHWGI010000566">
    <property type="protein sequence ID" value="KAK3916667.1"/>
    <property type="molecule type" value="Genomic_DNA"/>
</dbReference>
<protein>
    <submittedName>
        <fullName evidence="3">DNA transposase</fullName>
    </submittedName>
</protein>